<gene>
    <name evidence="1" type="ORF">J0A67_19585</name>
</gene>
<dbReference type="Pfam" id="PF22014">
    <property type="entry name" value="DUF6932"/>
    <property type="match status" value="1"/>
</dbReference>
<dbReference type="EMBL" id="JAFKCW010000005">
    <property type="protein sequence ID" value="MBN7803085.1"/>
    <property type="molecule type" value="Genomic_DNA"/>
</dbReference>
<name>A0ABS3BXL9_9BACT</name>
<dbReference type="InterPro" id="IPR053860">
    <property type="entry name" value="DUF6932"/>
</dbReference>
<evidence type="ECO:0000313" key="1">
    <source>
        <dbReference type="EMBL" id="MBN7803085.1"/>
    </source>
</evidence>
<dbReference type="RefSeq" id="WP_206571087.1">
    <property type="nucleotide sequence ID" value="NZ_JAFKCW010000005.1"/>
</dbReference>
<comment type="caution">
    <text evidence="1">The sequence shown here is derived from an EMBL/GenBank/DDBJ whole genome shotgun (WGS) entry which is preliminary data.</text>
</comment>
<keyword evidence="2" id="KW-1185">Reference proteome</keyword>
<evidence type="ECO:0000313" key="2">
    <source>
        <dbReference type="Proteomes" id="UP000664698"/>
    </source>
</evidence>
<accession>A0ABS3BXL9</accession>
<protein>
    <submittedName>
        <fullName evidence="1">Uncharacterized protein</fullName>
    </submittedName>
</protein>
<reference evidence="1 2" key="1">
    <citation type="submission" date="2021-03" db="EMBL/GenBank/DDBJ databases">
        <title>novel species isolated from a fishpond in China.</title>
        <authorList>
            <person name="Lu H."/>
            <person name="Cai Z."/>
        </authorList>
    </citation>
    <scope>NUCLEOTIDE SEQUENCE [LARGE SCALE GENOMIC DNA]</scope>
    <source>
        <strain evidence="1 2">JCM 31546</strain>
    </source>
</reference>
<proteinExistence type="predicted"/>
<dbReference type="Proteomes" id="UP000664698">
    <property type="component" value="Unassembled WGS sequence"/>
</dbReference>
<sequence>MRLEFQHNGSLKPGIHKLTFEEFEEDFGFNPHRKALIVGLKIGIEELRECGCTKIYIDGSFTTRKETPTDFDACWDVLGVDLPKLKTKFPTMLDFSNHRENQKKRYKGEFFPAQASASPYNIYLDFFQKDRDGNKKGIIEITLN</sequence>
<organism evidence="1 2">
    <name type="scientific">Algoriphagus aestuariicola</name>
    <dbReference type="NCBI Taxonomy" id="1852016"/>
    <lineage>
        <taxon>Bacteria</taxon>
        <taxon>Pseudomonadati</taxon>
        <taxon>Bacteroidota</taxon>
        <taxon>Cytophagia</taxon>
        <taxon>Cytophagales</taxon>
        <taxon>Cyclobacteriaceae</taxon>
        <taxon>Algoriphagus</taxon>
    </lineage>
</organism>